<feature type="signal peptide" evidence="2">
    <location>
        <begin position="1"/>
        <end position="30"/>
    </location>
</feature>
<feature type="domain" description="J" evidence="3">
    <location>
        <begin position="46"/>
        <end position="113"/>
    </location>
</feature>
<reference evidence="4" key="2">
    <citation type="submission" date="2021-04" db="EMBL/GenBank/DDBJ databases">
        <authorList>
            <person name="Podell S."/>
        </authorList>
    </citation>
    <scope>NUCLEOTIDE SEQUENCE</scope>
    <source>
        <strain evidence="4">Hildebrandi</strain>
    </source>
</reference>
<organism evidence="4 5">
    <name type="scientific">Nitzschia inconspicua</name>
    <dbReference type="NCBI Taxonomy" id="303405"/>
    <lineage>
        <taxon>Eukaryota</taxon>
        <taxon>Sar</taxon>
        <taxon>Stramenopiles</taxon>
        <taxon>Ochrophyta</taxon>
        <taxon>Bacillariophyta</taxon>
        <taxon>Bacillariophyceae</taxon>
        <taxon>Bacillariophycidae</taxon>
        <taxon>Bacillariales</taxon>
        <taxon>Bacillariaceae</taxon>
        <taxon>Nitzschia</taxon>
    </lineage>
</organism>
<feature type="chain" id="PRO_5039945318" evidence="2">
    <location>
        <begin position="31"/>
        <end position="472"/>
    </location>
</feature>
<protein>
    <submittedName>
        <fullName evidence="4">Molecular chaperone DnaJ</fullName>
    </submittedName>
</protein>
<dbReference type="CDD" id="cd06257">
    <property type="entry name" value="DnaJ"/>
    <property type="match status" value="1"/>
</dbReference>
<dbReference type="EMBL" id="JAGRRH010000022">
    <property type="protein sequence ID" value="KAG7345045.1"/>
    <property type="molecule type" value="Genomic_DNA"/>
</dbReference>
<dbReference type="Proteomes" id="UP000693970">
    <property type="component" value="Unassembled WGS sequence"/>
</dbReference>
<evidence type="ECO:0000259" key="3">
    <source>
        <dbReference type="PROSITE" id="PS50076"/>
    </source>
</evidence>
<feature type="compositionally biased region" description="Gly residues" evidence="1">
    <location>
        <begin position="130"/>
        <end position="148"/>
    </location>
</feature>
<dbReference type="PANTHER" id="PTHR45184">
    <property type="entry name" value="DNAJ PROTEIN ERDJ3A"/>
    <property type="match status" value="1"/>
</dbReference>
<dbReference type="AlphaFoldDB" id="A0A9K3KL54"/>
<dbReference type="PANTHER" id="PTHR45184:SF1">
    <property type="entry name" value="DNAJ PROTEIN ERDJ3A"/>
    <property type="match status" value="1"/>
</dbReference>
<gene>
    <name evidence="4" type="ORF">IV203_032576</name>
</gene>
<proteinExistence type="predicted"/>
<dbReference type="Pfam" id="PF00226">
    <property type="entry name" value="DnaJ"/>
    <property type="match status" value="1"/>
</dbReference>
<reference evidence="4" key="1">
    <citation type="journal article" date="2021" name="Sci. Rep.">
        <title>Diploid genomic architecture of Nitzschia inconspicua, an elite biomass production diatom.</title>
        <authorList>
            <person name="Oliver A."/>
            <person name="Podell S."/>
            <person name="Pinowska A."/>
            <person name="Traller J.C."/>
            <person name="Smith S.R."/>
            <person name="McClure R."/>
            <person name="Beliaev A."/>
            <person name="Bohutskyi P."/>
            <person name="Hill E.A."/>
            <person name="Rabines A."/>
            <person name="Zheng H."/>
            <person name="Allen L.Z."/>
            <person name="Kuo A."/>
            <person name="Grigoriev I.V."/>
            <person name="Allen A.E."/>
            <person name="Hazlebeck D."/>
            <person name="Allen E.E."/>
        </authorList>
    </citation>
    <scope>NUCLEOTIDE SEQUENCE</scope>
    <source>
        <strain evidence="4">Hildebrandi</strain>
    </source>
</reference>
<evidence type="ECO:0000313" key="4">
    <source>
        <dbReference type="EMBL" id="KAG7345045.1"/>
    </source>
</evidence>
<dbReference type="PROSITE" id="PS50076">
    <property type="entry name" value="DNAJ_2"/>
    <property type="match status" value="1"/>
</dbReference>
<keyword evidence="2" id="KW-0732">Signal</keyword>
<dbReference type="InterPro" id="IPR018253">
    <property type="entry name" value="DnaJ_domain_CS"/>
</dbReference>
<dbReference type="InterPro" id="IPR052842">
    <property type="entry name" value="ER_Co-chaperone"/>
</dbReference>
<dbReference type="OrthoDB" id="10250354at2759"/>
<sequence length="472" mass="52456">MTRTTATKTRLMTFLLISLLLFGHLPTALGARRKHASSKNQFDSDDYYQVLGLDKTSSAKDIKSAYRKLALKYHPDKVESDEKEEAEKIFVKVSEAYAVLSDKEKRDIYDKYGKNGLDAHERGQDPSTAGFGGFGGGGGRPGGGGGFQGFNTGSGSQQFHFTYGGPGGPSGRSTHGGFDPYSMFEEMFKGQAGGFGGFGGGPGGMGGGPGVFGQQRQREAAPDLFPKGTSKVAKLGGPKFPDKNSKHIWLIMFYANDNKDSRGISEEFEKLAEQRNLPYKVGAVDCRKSLKEQKFCESKGIDVSTDLPFFALIVDGKLIDYEDFDYNNSSPKKFHNFCMENMPSHLINNVNNIQQLEERLLPAKFRKPAVLLLTDKYETSSMMYSLAYHFRKSFSFGESRAKNLMLSKTFEVKKYPQLIAFVPSNVGGEKYNNEYNFVRYTGEVKKEKIIKWLEGTAKSIKESRKKRGNAEL</sequence>
<dbReference type="InterPro" id="IPR001623">
    <property type="entry name" value="DnaJ_domain"/>
</dbReference>
<accession>A0A9K3KL54</accession>
<name>A0A9K3KL54_9STRA</name>
<keyword evidence="5" id="KW-1185">Reference proteome</keyword>
<feature type="region of interest" description="Disordered" evidence="1">
    <location>
        <begin position="117"/>
        <end position="179"/>
    </location>
</feature>
<comment type="caution">
    <text evidence="4">The sequence shown here is derived from an EMBL/GenBank/DDBJ whole genome shotgun (WGS) entry which is preliminary data.</text>
</comment>
<dbReference type="SMART" id="SM00271">
    <property type="entry name" value="DnaJ"/>
    <property type="match status" value="1"/>
</dbReference>
<evidence type="ECO:0000256" key="2">
    <source>
        <dbReference type="SAM" id="SignalP"/>
    </source>
</evidence>
<evidence type="ECO:0000313" key="5">
    <source>
        <dbReference type="Proteomes" id="UP000693970"/>
    </source>
</evidence>
<evidence type="ECO:0000256" key="1">
    <source>
        <dbReference type="SAM" id="MobiDB-lite"/>
    </source>
</evidence>
<dbReference type="PROSITE" id="PS00636">
    <property type="entry name" value="DNAJ_1"/>
    <property type="match status" value="1"/>
</dbReference>